<organism evidence="1 2">
    <name type="scientific">Laetiporus sulphureus 93-53</name>
    <dbReference type="NCBI Taxonomy" id="1314785"/>
    <lineage>
        <taxon>Eukaryota</taxon>
        <taxon>Fungi</taxon>
        <taxon>Dikarya</taxon>
        <taxon>Basidiomycota</taxon>
        <taxon>Agaricomycotina</taxon>
        <taxon>Agaricomycetes</taxon>
        <taxon>Polyporales</taxon>
        <taxon>Laetiporus</taxon>
    </lineage>
</organism>
<dbReference type="AlphaFoldDB" id="A0A165B0P8"/>
<proteinExistence type="predicted"/>
<dbReference type="Proteomes" id="UP000076871">
    <property type="component" value="Unassembled WGS sequence"/>
</dbReference>
<dbReference type="GeneID" id="63828799"/>
<sequence>MYSAGVSQHVHLRDVPGDLESGRSSIEENGSLAANSYGQVLDHDQPAHDSPYEPISQNAYTPQSCFKAYRLVDFSVDDQRGIMLADALNGCERLSNCDDFVFTETTAQKMSLRILLPGYPEYDRQVIVRNSRTPPESITVGKLAQIAAKEFNRMLEKQAEGNYHLSFSPDDVVLLGVNRVAKGSIQPRFGIIRPQASVFVTIRISGTMPAHPGTDM</sequence>
<dbReference type="InParanoid" id="A0A165B0P8"/>
<accession>A0A165B0P8</accession>
<dbReference type="RefSeq" id="XP_040757748.1">
    <property type="nucleotide sequence ID" value="XM_040911771.1"/>
</dbReference>
<dbReference type="STRING" id="1314785.A0A165B0P8"/>
<name>A0A165B0P8_9APHY</name>
<keyword evidence="2" id="KW-1185">Reference proteome</keyword>
<reference evidence="1 2" key="1">
    <citation type="journal article" date="2016" name="Mol. Biol. Evol.">
        <title>Comparative Genomics of Early-Diverging Mushroom-Forming Fungi Provides Insights into the Origins of Lignocellulose Decay Capabilities.</title>
        <authorList>
            <person name="Nagy L.G."/>
            <person name="Riley R."/>
            <person name="Tritt A."/>
            <person name="Adam C."/>
            <person name="Daum C."/>
            <person name="Floudas D."/>
            <person name="Sun H."/>
            <person name="Yadav J.S."/>
            <person name="Pangilinan J."/>
            <person name="Larsson K.H."/>
            <person name="Matsuura K."/>
            <person name="Barry K."/>
            <person name="Labutti K."/>
            <person name="Kuo R."/>
            <person name="Ohm R.A."/>
            <person name="Bhattacharya S.S."/>
            <person name="Shirouzu T."/>
            <person name="Yoshinaga Y."/>
            <person name="Martin F.M."/>
            <person name="Grigoriev I.V."/>
            <person name="Hibbett D.S."/>
        </authorList>
    </citation>
    <scope>NUCLEOTIDE SEQUENCE [LARGE SCALE GENOMIC DNA]</scope>
    <source>
        <strain evidence="1 2">93-53</strain>
    </source>
</reference>
<dbReference type="EMBL" id="KV427701">
    <property type="protein sequence ID" value="KZT00008.1"/>
    <property type="molecule type" value="Genomic_DNA"/>
</dbReference>
<dbReference type="OrthoDB" id="2735520at2759"/>
<protein>
    <submittedName>
        <fullName evidence="1">Uncharacterized protein</fullName>
    </submittedName>
</protein>
<evidence type="ECO:0000313" key="1">
    <source>
        <dbReference type="EMBL" id="KZT00008.1"/>
    </source>
</evidence>
<gene>
    <name evidence="1" type="ORF">LAESUDRAFT_753396</name>
</gene>
<evidence type="ECO:0000313" key="2">
    <source>
        <dbReference type="Proteomes" id="UP000076871"/>
    </source>
</evidence>